<evidence type="ECO:0000256" key="8">
    <source>
        <dbReference type="SAM" id="MobiDB-lite"/>
    </source>
</evidence>
<accession>A0A1V9YAB3</accession>
<dbReference type="SUPFAM" id="SSF103473">
    <property type="entry name" value="MFS general substrate transporter"/>
    <property type="match status" value="1"/>
</dbReference>
<comment type="subcellular location">
    <subcellularLocation>
        <location evidence="1">Membrane</location>
        <topology evidence="1">Multi-pass membrane protein</topology>
    </subcellularLocation>
</comment>
<feature type="transmembrane region" description="Helical" evidence="9">
    <location>
        <begin position="373"/>
        <end position="393"/>
    </location>
</feature>
<feature type="transmembrane region" description="Helical" evidence="9">
    <location>
        <begin position="12"/>
        <end position="34"/>
    </location>
</feature>
<evidence type="ECO:0000256" key="9">
    <source>
        <dbReference type="SAM" id="Phobius"/>
    </source>
</evidence>
<feature type="transmembrane region" description="Helical" evidence="9">
    <location>
        <begin position="187"/>
        <end position="207"/>
    </location>
</feature>
<evidence type="ECO:0000256" key="2">
    <source>
        <dbReference type="ARBA" id="ARBA00006595"/>
    </source>
</evidence>
<keyword evidence="4 9" id="KW-0812">Transmembrane</keyword>
<evidence type="ECO:0000256" key="5">
    <source>
        <dbReference type="ARBA" id="ARBA00022970"/>
    </source>
</evidence>
<gene>
    <name evidence="10" type="ORF">ACHHYP_15682</name>
</gene>
<feature type="transmembrane region" description="Helical" evidence="9">
    <location>
        <begin position="434"/>
        <end position="454"/>
    </location>
</feature>
<evidence type="ECO:0000256" key="6">
    <source>
        <dbReference type="ARBA" id="ARBA00022989"/>
    </source>
</evidence>
<dbReference type="InterPro" id="IPR036259">
    <property type="entry name" value="MFS_trans_sf"/>
</dbReference>
<keyword evidence="6 9" id="KW-1133">Transmembrane helix</keyword>
<feature type="region of interest" description="Disordered" evidence="8">
    <location>
        <begin position="486"/>
        <end position="505"/>
    </location>
</feature>
<sequence length="505" mass="54937">MVVAPAPVRPLAVCLVLCVLLSDILFAGLIFGWAPLLLLLQEEDQYGEVCSARDANGRCADQDAKLNLMYAIATFAVNVISLPVGTMLDFVGPKRAIMVAAALEIPGLLLLGMADSKSFDVFVPAYLLLAMGGCITMMASYPASFLILSHQTTILASISCLFDSSSAIFLVLYTIHATLGVSRQALFYGYGVASALVYVALIGLWHVNEAYLPTSEPVLDALELSTTASPLLEKPSRDADYGSVAEDNALIKPVAVHEVAPPEPMPLCDYPLSKQVRTFEFMFILLFTSVHILRANFYIGTTNNLLENYGDADFGYMYTKIFGFVLPLGFLFVPGIDYFVERKGLALSLQFTTFLGAVYNGLALVPLLPLQSAVFFVFTGFRAFLYAVIAAFAAKIFGLANLGTIVGLIFTSGSLVGLLQIPAVSYSLEINSLMPMYVVSAVLGLALVPLTEAYRRRAAARLRRHRAMVDSPFMDMKGMQYRRSPCLPSPAARSMRRTSHRDPDV</sequence>
<dbReference type="InterPro" id="IPR052599">
    <property type="entry name" value="SLC43A_AATransporter"/>
</dbReference>
<protein>
    <recommendedName>
        <fullName evidence="12">Major Facilitator Superfamily (MFS)</fullName>
    </recommendedName>
</protein>
<comment type="caution">
    <text evidence="10">The sequence shown here is derived from an EMBL/GenBank/DDBJ whole genome shotgun (WGS) entry which is preliminary data.</text>
</comment>
<dbReference type="AlphaFoldDB" id="A0A1V9YAB3"/>
<dbReference type="GO" id="GO:0006865">
    <property type="term" value="P:amino acid transport"/>
    <property type="evidence" value="ECO:0007669"/>
    <property type="project" value="UniProtKB-KW"/>
</dbReference>
<feature type="transmembrane region" description="Helical" evidence="9">
    <location>
        <begin position="321"/>
        <end position="340"/>
    </location>
</feature>
<evidence type="ECO:0000256" key="1">
    <source>
        <dbReference type="ARBA" id="ARBA00004141"/>
    </source>
</evidence>
<dbReference type="PANTHER" id="PTHR20772">
    <property type="entry name" value="PROTEIN FMP42"/>
    <property type="match status" value="1"/>
</dbReference>
<feature type="transmembrane region" description="Helical" evidence="9">
    <location>
        <begin position="155"/>
        <end position="175"/>
    </location>
</feature>
<evidence type="ECO:0000256" key="4">
    <source>
        <dbReference type="ARBA" id="ARBA00022692"/>
    </source>
</evidence>
<reference evidence="10 11" key="1">
    <citation type="journal article" date="2014" name="Genome Biol. Evol.">
        <title>The secreted proteins of Achlya hypogyna and Thraustotheca clavata identify the ancestral oomycete secretome and reveal gene acquisitions by horizontal gene transfer.</title>
        <authorList>
            <person name="Misner I."/>
            <person name="Blouin N."/>
            <person name="Leonard G."/>
            <person name="Richards T.A."/>
            <person name="Lane C.E."/>
        </authorList>
    </citation>
    <scope>NUCLEOTIDE SEQUENCE [LARGE SCALE GENOMIC DNA]</scope>
    <source>
        <strain evidence="10 11">ATCC 48635</strain>
    </source>
</reference>
<name>A0A1V9YAB3_ACHHY</name>
<feature type="transmembrane region" description="Helical" evidence="9">
    <location>
        <begin position="405"/>
        <end position="428"/>
    </location>
</feature>
<dbReference type="Gene3D" id="1.20.1250.20">
    <property type="entry name" value="MFS general substrate transporter like domains"/>
    <property type="match status" value="1"/>
</dbReference>
<evidence type="ECO:0000313" key="10">
    <source>
        <dbReference type="EMBL" id="OQR82665.1"/>
    </source>
</evidence>
<dbReference type="PANTHER" id="PTHR20772:SF2">
    <property type="entry name" value="PROTEIN FMP42"/>
    <property type="match status" value="1"/>
</dbReference>
<keyword evidence="11" id="KW-1185">Reference proteome</keyword>
<dbReference type="STRING" id="1202772.A0A1V9YAB3"/>
<feature type="transmembrane region" description="Helical" evidence="9">
    <location>
        <begin position="95"/>
        <end position="114"/>
    </location>
</feature>
<dbReference type="Proteomes" id="UP000243579">
    <property type="component" value="Unassembled WGS sequence"/>
</dbReference>
<feature type="transmembrane region" description="Helical" evidence="9">
    <location>
        <begin position="126"/>
        <end position="148"/>
    </location>
</feature>
<evidence type="ECO:0000313" key="11">
    <source>
        <dbReference type="Proteomes" id="UP000243579"/>
    </source>
</evidence>
<evidence type="ECO:0000256" key="3">
    <source>
        <dbReference type="ARBA" id="ARBA00022448"/>
    </source>
</evidence>
<feature type="transmembrane region" description="Helical" evidence="9">
    <location>
        <begin position="281"/>
        <end position="301"/>
    </location>
</feature>
<dbReference type="EMBL" id="JNBR01002427">
    <property type="protein sequence ID" value="OQR82665.1"/>
    <property type="molecule type" value="Genomic_DNA"/>
</dbReference>
<keyword evidence="3" id="KW-0813">Transport</keyword>
<evidence type="ECO:0000256" key="7">
    <source>
        <dbReference type="ARBA" id="ARBA00023136"/>
    </source>
</evidence>
<comment type="similarity">
    <text evidence="2">Belongs to the SLC43A transporter (TC 2.A.1.44) family.</text>
</comment>
<organism evidence="10 11">
    <name type="scientific">Achlya hypogyna</name>
    <name type="common">Oomycete</name>
    <name type="synonym">Protoachlya hypogyna</name>
    <dbReference type="NCBI Taxonomy" id="1202772"/>
    <lineage>
        <taxon>Eukaryota</taxon>
        <taxon>Sar</taxon>
        <taxon>Stramenopiles</taxon>
        <taxon>Oomycota</taxon>
        <taxon>Saprolegniomycetes</taxon>
        <taxon>Saprolegniales</taxon>
        <taxon>Achlyaceae</taxon>
        <taxon>Achlya</taxon>
    </lineage>
</organism>
<dbReference type="OrthoDB" id="330047at2759"/>
<keyword evidence="5" id="KW-0029">Amino-acid transport</keyword>
<feature type="transmembrane region" description="Helical" evidence="9">
    <location>
        <begin position="347"/>
        <end position="367"/>
    </location>
</feature>
<keyword evidence="7 9" id="KW-0472">Membrane</keyword>
<feature type="transmembrane region" description="Helical" evidence="9">
    <location>
        <begin position="68"/>
        <end position="88"/>
    </location>
</feature>
<dbReference type="GO" id="GO:0016020">
    <property type="term" value="C:membrane"/>
    <property type="evidence" value="ECO:0007669"/>
    <property type="project" value="UniProtKB-SubCell"/>
</dbReference>
<evidence type="ECO:0008006" key="12">
    <source>
        <dbReference type="Google" id="ProtNLM"/>
    </source>
</evidence>
<proteinExistence type="inferred from homology"/>